<evidence type="ECO:0000256" key="1">
    <source>
        <dbReference type="PIRSR" id="PIRSR622684-1"/>
    </source>
</evidence>
<dbReference type="PROSITE" id="PS50203">
    <property type="entry name" value="CALPAIN_CAT"/>
    <property type="match status" value="1"/>
</dbReference>
<evidence type="ECO:0000256" key="2">
    <source>
        <dbReference type="PROSITE-ProRule" id="PRU00239"/>
    </source>
</evidence>
<dbReference type="CDD" id="cd00044">
    <property type="entry name" value="CysPc"/>
    <property type="match status" value="1"/>
</dbReference>
<dbReference type="InParanoid" id="A8NBA2"/>
<dbReference type="PRINTS" id="PR00704">
    <property type="entry name" value="CALPAIN"/>
</dbReference>
<dbReference type="SUPFAM" id="SSF54001">
    <property type="entry name" value="Cysteine proteinases"/>
    <property type="match status" value="1"/>
</dbReference>
<dbReference type="GO" id="GO:0006508">
    <property type="term" value="P:proteolysis"/>
    <property type="evidence" value="ECO:0007669"/>
    <property type="project" value="UniProtKB-KW"/>
</dbReference>
<gene>
    <name evidence="5" type="ORF">CC1G_07472</name>
</gene>
<dbReference type="RefSeq" id="XP_001832101.1">
    <property type="nucleotide sequence ID" value="XM_001832049.1"/>
</dbReference>
<feature type="region of interest" description="Disordered" evidence="3">
    <location>
        <begin position="578"/>
        <end position="616"/>
    </location>
</feature>
<dbReference type="VEuPathDB" id="FungiDB:CC1G_07472"/>
<feature type="region of interest" description="Disordered" evidence="3">
    <location>
        <begin position="539"/>
        <end position="562"/>
    </location>
</feature>
<dbReference type="GeneID" id="6008585"/>
<keyword evidence="2" id="KW-0788">Thiol protease</keyword>
<dbReference type="Proteomes" id="UP000001861">
    <property type="component" value="Unassembled WGS sequence"/>
</dbReference>
<dbReference type="KEGG" id="cci:CC1G_07472"/>
<comment type="caution">
    <text evidence="5">The sequence shown here is derived from an EMBL/GenBank/DDBJ whole genome shotgun (WGS) entry which is preliminary data.</text>
</comment>
<dbReference type="EMBL" id="AACS02000009">
    <property type="protein sequence ID" value="EAU89747.1"/>
    <property type="molecule type" value="Genomic_DNA"/>
</dbReference>
<dbReference type="STRING" id="240176.A8NBA2"/>
<evidence type="ECO:0000313" key="5">
    <source>
        <dbReference type="EMBL" id="EAU89747.1"/>
    </source>
</evidence>
<protein>
    <recommendedName>
        <fullName evidence="4">Calpain catalytic domain-containing protein</fullName>
    </recommendedName>
</protein>
<reference evidence="5 6" key="1">
    <citation type="journal article" date="2010" name="Proc. Natl. Acad. Sci. U.S.A.">
        <title>Insights into evolution of multicellular fungi from the assembled chromosomes of the mushroom Coprinopsis cinerea (Coprinus cinereus).</title>
        <authorList>
            <person name="Stajich J.E."/>
            <person name="Wilke S.K."/>
            <person name="Ahren D."/>
            <person name="Au C.H."/>
            <person name="Birren B.W."/>
            <person name="Borodovsky M."/>
            <person name="Burns C."/>
            <person name="Canback B."/>
            <person name="Casselton L.A."/>
            <person name="Cheng C.K."/>
            <person name="Deng J."/>
            <person name="Dietrich F.S."/>
            <person name="Fargo D.C."/>
            <person name="Farman M.L."/>
            <person name="Gathman A.C."/>
            <person name="Goldberg J."/>
            <person name="Guigo R."/>
            <person name="Hoegger P.J."/>
            <person name="Hooker J.B."/>
            <person name="Huggins A."/>
            <person name="James T.Y."/>
            <person name="Kamada T."/>
            <person name="Kilaru S."/>
            <person name="Kodira C."/>
            <person name="Kues U."/>
            <person name="Kupfer D."/>
            <person name="Kwan H.S."/>
            <person name="Lomsadze A."/>
            <person name="Li W."/>
            <person name="Lilly W.W."/>
            <person name="Ma L.J."/>
            <person name="Mackey A.J."/>
            <person name="Manning G."/>
            <person name="Martin F."/>
            <person name="Muraguchi H."/>
            <person name="Natvig D.O."/>
            <person name="Palmerini H."/>
            <person name="Ramesh M.A."/>
            <person name="Rehmeyer C.J."/>
            <person name="Roe B.A."/>
            <person name="Shenoy N."/>
            <person name="Stanke M."/>
            <person name="Ter-Hovhannisyan V."/>
            <person name="Tunlid A."/>
            <person name="Velagapudi R."/>
            <person name="Vision T.J."/>
            <person name="Zeng Q."/>
            <person name="Zolan M.E."/>
            <person name="Pukkila P.J."/>
        </authorList>
    </citation>
    <scope>NUCLEOTIDE SEQUENCE [LARGE SCALE GENOMIC DNA]</scope>
    <source>
        <strain evidence="6">Okayama-7 / 130 / ATCC MYA-4618 / FGSC 9003</strain>
    </source>
</reference>
<dbReference type="AlphaFoldDB" id="A8NBA2"/>
<feature type="domain" description="Calpain catalytic" evidence="4">
    <location>
        <begin position="88"/>
        <end position="375"/>
    </location>
</feature>
<dbReference type="Pfam" id="PF00648">
    <property type="entry name" value="Peptidase_C2"/>
    <property type="match status" value="1"/>
</dbReference>
<keyword evidence="2" id="KW-0378">Hydrolase</keyword>
<feature type="active site" evidence="1 2">
    <location>
        <position position="296"/>
    </location>
</feature>
<dbReference type="SMART" id="SM00230">
    <property type="entry name" value="CysPc"/>
    <property type="match status" value="1"/>
</dbReference>
<dbReference type="InterPro" id="IPR001300">
    <property type="entry name" value="Peptidase_C2_calpain_cat"/>
</dbReference>
<feature type="compositionally biased region" description="Polar residues" evidence="3">
    <location>
        <begin position="586"/>
        <end position="600"/>
    </location>
</feature>
<proteinExistence type="predicted"/>
<name>A8NBA2_COPC7</name>
<dbReference type="eggNOG" id="KOG0045">
    <property type="taxonomic scope" value="Eukaryota"/>
</dbReference>
<feature type="compositionally biased region" description="Acidic residues" evidence="3">
    <location>
        <begin position="539"/>
        <end position="550"/>
    </location>
</feature>
<dbReference type="InterPro" id="IPR022684">
    <property type="entry name" value="Calpain_cysteine_protease"/>
</dbReference>
<dbReference type="PANTHER" id="PTHR10183">
    <property type="entry name" value="CALPAIN"/>
    <property type="match status" value="1"/>
</dbReference>
<dbReference type="GO" id="GO:0004198">
    <property type="term" value="F:calcium-dependent cysteine-type endopeptidase activity"/>
    <property type="evidence" value="ECO:0007669"/>
    <property type="project" value="InterPro"/>
</dbReference>
<feature type="active site" evidence="1 2">
    <location>
        <position position="119"/>
    </location>
</feature>
<feature type="active site" evidence="1 2">
    <location>
        <position position="316"/>
    </location>
</feature>
<accession>A8NBA2</accession>
<keyword evidence="2" id="KW-0645">Protease</keyword>
<dbReference type="Gene3D" id="3.90.70.10">
    <property type="entry name" value="Cysteine proteinases"/>
    <property type="match status" value="1"/>
</dbReference>
<sequence>MAKKSQQKKKKGRGRQKQVDLVRRQVGLLVTKELEVEINACREEVEKIAKDCKNRNAKFRDPDFDLTRDWERCIYGMKETLRLKPSVRRVTEIFDKPKFFNDKGAAESSAIHQGCIGDCYFLAGLGTVCCIPGLIEKICVARDEEVGVYGFIFFQDDGWCRVIVDDLLPIQNPRHFDSLDDGERQLFVEDRDLFHHVQKNRGSRLTYAKSGSDGETWVPLIEKAYAKLYGSYEHLDRGWTTEAIEDLSGGVSTTFYTQDILDRDRFWKEEMSKANTDRLLSASFFGDETQGLISEHAYSILKAIEWNGKRFVLVRNPWGDSEWGGPWSDGSKEWEPQWLGALKELDHVFGDDGKFVMEYDDFLKYFEQVGRTFLFDESWVLVSEWMKVDVENVPALPSYGNLSYKVTILEPTKAIICLSKLNTRGFKTAPLGPPLVCQFAIVKAGERKPLRVSSPSGDSRVTLELDLEAATYMIYVKTEHESTIDHPTAGPCNPIKTQTVAKLLASKVKSLSLVKNWDTGLRSKFVPKTLEEVIEEDLVETSVEDEDPGGGEDPALPLSQDVPETKPLAEEDECIPKEVDSDGESAATQVTPAVQDTPASETGPKPPVDHESPPAPIVPSVELKGLHWTVIMSLLTTVLRAVDYIALTCLYLFGASSEPIKDDAEEAGQESNPQLEIEELTPGRELDQPATVDHHFEELCSPTYPPPSMPKNWVDLYHDAGNSVFLGLRVYTQTKEPCTIVGRVRSSSE</sequence>
<evidence type="ECO:0000313" key="6">
    <source>
        <dbReference type="Proteomes" id="UP000001861"/>
    </source>
</evidence>
<dbReference type="OrthoDB" id="424753at2759"/>
<evidence type="ECO:0000256" key="3">
    <source>
        <dbReference type="SAM" id="MobiDB-lite"/>
    </source>
</evidence>
<evidence type="ECO:0000259" key="4">
    <source>
        <dbReference type="PROSITE" id="PS50203"/>
    </source>
</evidence>
<keyword evidence="6" id="KW-1185">Reference proteome</keyword>
<dbReference type="InterPro" id="IPR038765">
    <property type="entry name" value="Papain-like_cys_pep_sf"/>
</dbReference>
<organism evidence="5 6">
    <name type="scientific">Coprinopsis cinerea (strain Okayama-7 / 130 / ATCC MYA-4618 / FGSC 9003)</name>
    <name type="common">Inky cap fungus</name>
    <name type="synonym">Hormographiella aspergillata</name>
    <dbReference type="NCBI Taxonomy" id="240176"/>
    <lineage>
        <taxon>Eukaryota</taxon>
        <taxon>Fungi</taxon>
        <taxon>Dikarya</taxon>
        <taxon>Basidiomycota</taxon>
        <taxon>Agaricomycotina</taxon>
        <taxon>Agaricomycetes</taxon>
        <taxon>Agaricomycetidae</taxon>
        <taxon>Agaricales</taxon>
        <taxon>Agaricineae</taxon>
        <taxon>Psathyrellaceae</taxon>
        <taxon>Coprinopsis</taxon>
    </lineage>
</organism>
<dbReference type="PANTHER" id="PTHR10183:SF425">
    <property type="entry name" value="CALPAIN-5"/>
    <property type="match status" value="1"/>
</dbReference>